<accession>A0ACC1H731</accession>
<gene>
    <name evidence="1" type="ORF">EV182_008010</name>
</gene>
<dbReference type="Proteomes" id="UP001145114">
    <property type="component" value="Unassembled WGS sequence"/>
</dbReference>
<feature type="non-terminal residue" evidence="1">
    <location>
        <position position="1"/>
    </location>
</feature>
<protein>
    <submittedName>
        <fullName evidence="1">Uncharacterized protein</fullName>
    </submittedName>
</protein>
<name>A0ACC1H731_9FUNG</name>
<keyword evidence="2" id="KW-1185">Reference proteome</keyword>
<reference evidence="1" key="1">
    <citation type="submission" date="2022-06" db="EMBL/GenBank/DDBJ databases">
        <title>Phylogenomic reconstructions and comparative analyses of Kickxellomycotina fungi.</title>
        <authorList>
            <person name="Reynolds N.K."/>
            <person name="Stajich J.E."/>
            <person name="Barry K."/>
            <person name="Grigoriev I.V."/>
            <person name="Crous P."/>
            <person name="Smith M.E."/>
        </authorList>
    </citation>
    <scope>NUCLEOTIDE SEQUENCE</scope>
    <source>
        <strain evidence="1">RSA 2271</strain>
    </source>
</reference>
<organism evidence="1 2">
    <name type="scientific">Spiromyces aspiralis</name>
    <dbReference type="NCBI Taxonomy" id="68401"/>
    <lineage>
        <taxon>Eukaryota</taxon>
        <taxon>Fungi</taxon>
        <taxon>Fungi incertae sedis</taxon>
        <taxon>Zoopagomycota</taxon>
        <taxon>Kickxellomycotina</taxon>
        <taxon>Kickxellomycetes</taxon>
        <taxon>Kickxellales</taxon>
        <taxon>Kickxellaceae</taxon>
        <taxon>Spiromyces</taxon>
    </lineage>
</organism>
<dbReference type="EMBL" id="JAMZIH010009085">
    <property type="protein sequence ID" value="KAJ1670771.1"/>
    <property type="molecule type" value="Genomic_DNA"/>
</dbReference>
<feature type="non-terminal residue" evidence="1">
    <location>
        <position position="92"/>
    </location>
</feature>
<sequence>RTFSTLKGDGEGEVRTGTALYLEPSVDGLETAGAVAAAGGGSHGIVSPILQTDGYGVDPAGQGAQLVPSYLLYEEKQRLARVERELRKLKRI</sequence>
<comment type="caution">
    <text evidence="1">The sequence shown here is derived from an EMBL/GenBank/DDBJ whole genome shotgun (WGS) entry which is preliminary data.</text>
</comment>
<proteinExistence type="predicted"/>
<evidence type="ECO:0000313" key="1">
    <source>
        <dbReference type="EMBL" id="KAJ1670771.1"/>
    </source>
</evidence>
<evidence type="ECO:0000313" key="2">
    <source>
        <dbReference type="Proteomes" id="UP001145114"/>
    </source>
</evidence>